<name>A0AAV2FBT4_9ROSI</name>
<evidence type="ECO:0000313" key="1">
    <source>
        <dbReference type="EMBL" id="CAL1395512.1"/>
    </source>
</evidence>
<accession>A0AAV2FBT4</accession>
<dbReference type="AlphaFoldDB" id="A0AAV2FBT4"/>
<evidence type="ECO:0000313" key="2">
    <source>
        <dbReference type="Proteomes" id="UP001497516"/>
    </source>
</evidence>
<reference evidence="1 2" key="1">
    <citation type="submission" date="2024-04" db="EMBL/GenBank/DDBJ databases">
        <authorList>
            <person name="Fracassetti M."/>
        </authorList>
    </citation>
    <scope>NUCLEOTIDE SEQUENCE [LARGE SCALE GENOMIC DNA]</scope>
</reference>
<gene>
    <name evidence="1" type="ORF">LTRI10_LOCUS35941</name>
</gene>
<sequence length="328" mass="36748">MVYAFALTYSGSFFHYPVLPNYHRHTQSFANRPINPSTILNLPDFLPLGLDVMPFFQNLGWEFLLSPEASSTLVCPEAVRFFFFNPRYFGLQSRTLSSLVHGHMITLPLHDISRLLHIPAFGEALAHPAELPLFNFDVVTEAVHLTGHEPDQDLSFSADLLYPSLKAFHYILTRVFLPRSIFLNRVLPLDLWILSHAVVVVPLDFSHLLFGALIPFIDHNFHAPLPFGAMITRLLLALPLNLSPYRTENPSLWLTADDVLHEIGIVIEGEDDDIFHWISSDSKVENEGEGGEAVEAPEIVEPEVAAPAPVPLASFAVVLQELYGSDSY</sequence>
<protein>
    <submittedName>
        <fullName evidence="1">Uncharacterized protein</fullName>
    </submittedName>
</protein>
<organism evidence="1 2">
    <name type="scientific">Linum trigynum</name>
    <dbReference type="NCBI Taxonomy" id="586398"/>
    <lineage>
        <taxon>Eukaryota</taxon>
        <taxon>Viridiplantae</taxon>
        <taxon>Streptophyta</taxon>
        <taxon>Embryophyta</taxon>
        <taxon>Tracheophyta</taxon>
        <taxon>Spermatophyta</taxon>
        <taxon>Magnoliopsida</taxon>
        <taxon>eudicotyledons</taxon>
        <taxon>Gunneridae</taxon>
        <taxon>Pentapetalae</taxon>
        <taxon>rosids</taxon>
        <taxon>fabids</taxon>
        <taxon>Malpighiales</taxon>
        <taxon>Linaceae</taxon>
        <taxon>Linum</taxon>
    </lineage>
</organism>
<dbReference type="Proteomes" id="UP001497516">
    <property type="component" value="Chromosome 6"/>
</dbReference>
<keyword evidence="2" id="KW-1185">Reference proteome</keyword>
<proteinExistence type="predicted"/>
<dbReference type="EMBL" id="OZ034819">
    <property type="protein sequence ID" value="CAL1395512.1"/>
    <property type="molecule type" value="Genomic_DNA"/>
</dbReference>